<dbReference type="AlphaFoldDB" id="A0A367ILZ9"/>
<dbReference type="Proteomes" id="UP000252139">
    <property type="component" value="Unassembled WGS sequence"/>
</dbReference>
<sequence>MSNTKRTLSQEQKIFEIEERVHRLLAPELRSKYILYRKVPTYPKEQRQEFGIKTAEYLDTVATQLANNFTLNSNKQPIIEEDTILEDVEMNSNQINNINMQDLAQLIASAVASAINNKPEKERNDVRIPMPSTYNGERNAAIINLWFQEVERYLKFYDVPKTRWVSYGVTLLRDRAQKWWNQL</sequence>
<evidence type="ECO:0008006" key="3">
    <source>
        <dbReference type="Google" id="ProtNLM"/>
    </source>
</evidence>
<evidence type="ECO:0000313" key="2">
    <source>
        <dbReference type="Proteomes" id="UP000252139"/>
    </source>
</evidence>
<comment type="caution">
    <text evidence="1">The sequence shown here is derived from an EMBL/GenBank/DDBJ whole genome shotgun (WGS) entry which is preliminary data.</text>
</comment>
<dbReference type="STRING" id="86630.A0A367ILZ9"/>
<evidence type="ECO:0000313" key="1">
    <source>
        <dbReference type="EMBL" id="RCH78531.1"/>
    </source>
</evidence>
<dbReference type="EMBL" id="PJQL01005090">
    <property type="protein sequence ID" value="RCH78531.1"/>
    <property type="molecule type" value="Genomic_DNA"/>
</dbReference>
<keyword evidence="2" id="KW-1185">Reference proteome</keyword>
<dbReference type="OrthoDB" id="2250058at2759"/>
<accession>A0A367ILZ9</accession>
<protein>
    <recommendedName>
        <fullName evidence="3">Ty3 transposon capsid-like protein domain-containing protein</fullName>
    </recommendedName>
</protein>
<gene>
    <name evidence="1" type="ORF">CU097_001363</name>
</gene>
<name>A0A367ILZ9_RHIAZ</name>
<organism evidence="1 2">
    <name type="scientific">Rhizopus azygosporus</name>
    <name type="common">Rhizopus microsporus var. azygosporus</name>
    <dbReference type="NCBI Taxonomy" id="86630"/>
    <lineage>
        <taxon>Eukaryota</taxon>
        <taxon>Fungi</taxon>
        <taxon>Fungi incertae sedis</taxon>
        <taxon>Mucoromycota</taxon>
        <taxon>Mucoromycotina</taxon>
        <taxon>Mucoromycetes</taxon>
        <taxon>Mucorales</taxon>
        <taxon>Mucorineae</taxon>
        <taxon>Rhizopodaceae</taxon>
        <taxon>Rhizopus</taxon>
    </lineage>
</organism>
<reference evidence="1 2" key="1">
    <citation type="journal article" date="2018" name="G3 (Bethesda)">
        <title>Phylogenetic and Phylogenomic Definition of Rhizopus Species.</title>
        <authorList>
            <person name="Gryganskyi A.P."/>
            <person name="Golan J."/>
            <person name="Dolatabadi S."/>
            <person name="Mondo S."/>
            <person name="Robb S."/>
            <person name="Idnurm A."/>
            <person name="Muszewska A."/>
            <person name="Steczkiewicz K."/>
            <person name="Masonjones S."/>
            <person name="Liao H.L."/>
            <person name="Gajdeczka M.T."/>
            <person name="Anike F."/>
            <person name="Vuek A."/>
            <person name="Anishchenko I.M."/>
            <person name="Voigt K."/>
            <person name="de Hoog G.S."/>
            <person name="Smith M.E."/>
            <person name="Heitman J."/>
            <person name="Vilgalys R."/>
            <person name="Stajich J.E."/>
        </authorList>
    </citation>
    <scope>NUCLEOTIDE SEQUENCE [LARGE SCALE GENOMIC DNA]</scope>
    <source>
        <strain evidence="1 2">CBS 357.93</strain>
    </source>
</reference>
<proteinExistence type="predicted"/>
<feature type="non-terminal residue" evidence="1">
    <location>
        <position position="183"/>
    </location>
</feature>